<feature type="transmembrane region" description="Helical" evidence="1">
    <location>
        <begin position="58"/>
        <end position="82"/>
    </location>
</feature>
<reference evidence="2 3" key="1">
    <citation type="journal article" date="2016" name="Proc. Natl. Acad. Sci. U.S.A.">
        <title>Comparative genomics of biotechnologically important yeasts.</title>
        <authorList>
            <person name="Riley R."/>
            <person name="Haridas S."/>
            <person name="Wolfe K.H."/>
            <person name="Lopes M.R."/>
            <person name="Hittinger C.T."/>
            <person name="Goeker M."/>
            <person name="Salamov A.A."/>
            <person name="Wisecaver J.H."/>
            <person name="Long T.M."/>
            <person name="Calvey C.H."/>
            <person name="Aerts A.L."/>
            <person name="Barry K.W."/>
            <person name="Choi C."/>
            <person name="Clum A."/>
            <person name="Coughlan A.Y."/>
            <person name="Deshpande S."/>
            <person name="Douglass A.P."/>
            <person name="Hanson S.J."/>
            <person name="Klenk H.-P."/>
            <person name="LaButti K.M."/>
            <person name="Lapidus A."/>
            <person name="Lindquist E.A."/>
            <person name="Lipzen A.M."/>
            <person name="Meier-Kolthoff J.P."/>
            <person name="Ohm R.A."/>
            <person name="Otillar R.P."/>
            <person name="Pangilinan J.L."/>
            <person name="Peng Y."/>
            <person name="Rokas A."/>
            <person name="Rosa C.A."/>
            <person name="Scheuner C."/>
            <person name="Sibirny A.A."/>
            <person name="Slot J.C."/>
            <person name="Stielow J.B."/>
            <person name="Sun H."/>
            <person name="Kurtzman C.P."/>
            <person name="Blackwell M."/>
            <person name="Grigoriev I.V."/>
            <person name="Jeffries T.W."/>
        </authorList>
    </citation>
    <scope>NUCLEOTIDE SEQUENCE [LARGE SCALE GENOMIC DNA]</scope>
    <source>
        <strain evidence="2 3">NRRL Y-2026</strain>
    </source>
</reference>
<feature type="transmembrane region" description="Helical" evidence="1">
    <location>
        <begin position="229"/>
        <end position="252"/>
    </location>
</feature>
<dbReference type="PANTHER" id="PTHR34292">
    <property type="entry name" value="OUTER SPORE WALL PROTEIN LDS1"/>
    <property type="match status" value="1"/>
</dbReference>
<dbReference type="PANTHER" id="PTHR34292:SF2">
    <property type="entry name" value="OUTER SPORE WALL PROTEIN LDS1"/>
    <property type="match status" value="1"/>
</dbReference>
<feature type="transmembrane region" description="Helical" evidence="1">
    <location>
        <begin position="168"/>
        <end position="192"/>
    </location>
</feature>
<keyword evidence="1" id="KW-0472">Membrane</keyword>
<dbReference type="STRING" id="763406.A0A1E3NIP8"/>
<name>A0A1E3NIP8_9ASCO</name>
<dbReference type="GO" id="GO:0005811">
    <property type="term" value="C:lipid droplet"/>
    <property type="evidence" value="ECO:0007669"/>
    <property type="project" value="TreeGrafter"/>
</dbReference>
<organism evidence="2 3">
    <name type="scientific">Pichia membranifaciens NRRL Y-2026</name>
    <dbReference type="NCBI Taxonomy" id="763406"/>
    <lineage>
        <taxon>Eukaryota</taxon>
        <taxon>Fungi</taxon>
        <taxon>Dikarya</taxon>
        <taxon>Ascomycota</taxon>
        <taxon>Saccharomycotina</taxon>
        <taxon>Pichiomycetes</taxon>
        <taxon>Pichiales</taxon>
        <taxon>Pichiaceae</taxon>
        <taxon>Pichia</taxon>
    </lineage>
</organism>
<evidence type="ECO:0000313" key="2">
    <source>
        <dbReference type="EMBL" id="ODQ46022.1"/>
    </source>
</evidence>
<dbReference type="InterPro" id="IPR052786">
    <property type="entry name" value="Spore_wall_assembly"/>
</dbReference>
<keyword evidence="3" id="KW-1185">Reference proteome</keyword>
<keyword evidence="1" id="KW-1133">Transmembrane helix</keyword>
<protein>
    <recommendedName>
        <fullName evidence="4">Outer spore wall protein RRT8</fullName>
    </recommendedName>
</protein>
<dbReference type="EMBL" id="KV454004">
    <property type="protein sequence ID" value="ODQ46022.1"/>
    <property type="molecule type" value="Genomic_DNA"/>
</dbReference>
<dbReference type="RefSeq" id="XP_019017135.1">
    <property type="nucleotide sequence ID" value="XM_019161527.1"/>
</dbReference>
<evidence type="ECO:0008006" key="4">
    <source>
        <dbReference type="Google" id="ProtNLM"/>
    </source>
</evidence>
<dbReference type="GO" id="GO:0005619">
    <property type="term" value="C:ascospore wall"/>
    <property type="evidence" value="ECO:0007669"/>
    <property type="project" value="TreeGrafter"/>
</dbReference>
<dbReference type="OrthoDB" id="10012223at2759"/>
<evidence type="ECO:0000313" key="3">
    <source>
        <dbReference type="Proteomes" id="UP000094455"/>
    </source>
</evidence>
<dbReference type="GeneID" id="30178214"/>
<dbReference type="GO" id="GO:0005628">
    <property type="term" value="C:prospore membrane"/>
    <property type="evidence" value="ECO:0007669"/>
    <property type="project" value="TreeGrafter"/>
</dbReference>
<keyword evidence="1" id="KW-0812">Transmembrane</keyword>
<sequence>MSSRPLYVDWQQAVQARAFLEVARPFNVVYQLVTAQGYLYPFRGFVFFWQNYQPLLPLFLSVVIPYGILHLYVYTVLLWAILPLNLVIHTLTLGPVGVQVAILASFQQCSCVNNYLFKNYLIAGKLNKVFDTTLCLVGLDRVVIPGKLKRLVPQTLGAQIMEINPINIALSTMSLLYSIVVSLIPIIGTVIFEYNNAIKTAEFSQQRMWRLTRLRPRQMKYQVKENEGVYLTFGFVCQLLESIPVLGLLFCFTNQVGAALMAADIYKNRPQG</sequence>
<accession>A0A1E3NIP8</accession>
<dbReference type="Proteomes" id="UP000094455">
    <property type="component" value="Unassembled WGS sequence"/>
</dbReference>
<proteinExistence type="predicted"/>
<evidence type="ECO:0000256" key="1">
    <source>
        <dbReference type="SAM" id="Phobius"/>
    </source>
</evidence>
<gene>
    <name evidence="2" type="ORF">PICMEDRAFT_17264</name>
</gene>
<dbReference type="AlphaFoldDB" id="A0A1E3NIP8"/>